<gene>
    <name evidence="2" type="ordered locus">KRH_10870</name>
</gene>
<protein>
    <recommendedName>
        <fullName evidence="4">SPOR domain-containing protein</fullName>
    </recommendedName>
</protein>
<feature type="region of interest" description="Disordered" evidence="1">
    <location>
        <begin position="1"/>
        <end position="24"/>
    </location>
</feature>
<organism evidence="2 3">
    <name type="scientific">Kocuria rhizophila (strain ATCC 9341 / DSM 348 / NBRC 103217 / DC2201)</name>
    <dbReference type="NCBI Taxonomy" id="378753"/>
    <lineage>
        <taxon>Bacteria</taxon>
        <taxon>Bacillati</taxon>
        <taxon>Actinomycetota</taxon>
        <taxon>Actinomycetes</taxon>
        <taxon>Micrococcales</taxon>
        <taxon>Micrococcaceae</taxon>
        <taxon>Kocuria</taxon>
    </lineage>
</organism>
<evidence type="ECO:0000256" key="1">
    <source>
        <dbReference type="SAM" id="MobiDB-lite"/>
    </source>
</evidence>
<dbReference type="eggNOG" id="ENOG5033BD3">
    <property type="taxonomic scope" value="Bacteria"/>
</dbReference>
<feature type="region of interest" description="Disordered" evidence="1">
    <location>
        <begin position="69"/>
        <end position="88"/>
    </location>
</feature>
<dbReference type="KEGG" id="krh:KRH_10870"/>
<evidence type="ECO:0000313" key="3">
    <source>
        <dbReference type="Proteomes" id="UP000008838"/>
    </source>
</evidence>
<dbReference type="HOGENOM" id="CLU_2464982_0_0_11"/>
<name>B2GG06_KOCRD</name>
<dbReference type="STRING" id="378753.KRH_10870"/>
<dbReference type="EMBL" id="AP009152">
    <property type="protein sequence ID" value="BAG29434.1"/>
    <property type="molecule type" value="Genomic_DNA"/>
</dbReference>
<reference evidence="2 3" key="1">
    <citation type="journal article" date="2008" name="J. Bacteriol.">
        <title>Complete genome sequence of the soil actinomycete Kocuria rhizophila.</title>
        <authorList>
            <person name="Takarada H."/>
            <person name="Sekine M."/>
            <person name="Kosugi H."/>
            <person name="Matsuo Y."/>
            <person name="Fujisawa T."/>
            <person name="Omata S."/>
            <person name="Kishi E."/>
            <person name="Shimizu A."/>
            <person name="Tsukatani N."/>
            <person name="Tanikawa S."/>
            <person name="Fujita N."/>
            <person name="Harayama S."/>
        </authorList>
    </citation>
    <scope>NUCLEOTIDE SEQUENCE [LARGE SCALE GENOMIC DNA]</scope>
    <source>
        <strain evidence="3">ATCC 9341 / DSM 348 / NBRC 103217 / DC2201</strain>
    </source>
</reference>
<evidence type="ECO:0008006" key="4">
    <source>
        <dbReference type="Google" id="ProtNLM"/>
    </source>
</evidence>
<feature type="compositionally biased region" description="Basic and acidic residues" evidence="1">
    <location>
        <begin position="69"/>
        <end position="79"/>
    </location>
</feature>
<evidence type="ECO:0000313" key="2">
    <source>
        <dbReference type="EMBL" id="BAG29434.1"/>
    </source>
</evidence>
<dbReference type="Proteomes" id="UP000008838">
    <property type="component" value="Chromosome"/>
</dbReference>
<dbReference type="AlphaFoldDB" id="B2GG06"/>
<sequence length="88" mass="10224">MGPGLVPPGRTTTRRFRRADAAARRRERTDMAEYWYNLYTKQVEEGPKDDYRQLMGPYGTREEAARALEHAAENTKRWDDEDAAFNGD</sequence>
<keyword evidence="3" id="KW-1185">Reference proteome</keyword>
<proteinExistence type="predicted"/>
<accession>B2GG06</accession>